<comment type="caution">
    <text evidence="2">The sequence shown here is derived from an EMBL/GenBank/DDBJ whole genome shotgun (WGS) entry which is preliminary data.</text>
</comment>
<reference evidence="2 3" key="1">
    <citation type="submission" date="2021-04" db="EMBL/GenBank/DDBJ databases">
        <authorList>
            <person name="De Guttry C."/>
            <person name="Zahm M."/>
            <person name="Klopp C."/>
            <person name="Cabau C."/>
            <person name="Louis A."/>
            <person name="Berthelot C."/>
            <person name="Parey E."/>
            <person name="Roest Crollius H."/>
            <person name="Montfort J."/>
            <person name="Robinson-Rechavi M."/>
            <person name="Bucao C."/>
            <person name="Bouchez O."/>
            <person name="Gislard M."/>
            <person name="Lluch J."/>
            <person name="Milhes M."/>
            <person name="Lampietro C."/>
            <person name="Lopez Roques C."/>
            <person name="Donnadieu C."/>
            <person name="Braasch I."/>
            <person name="Desvignes T."/>
            <person name="Postlethwait J."/>
            <person name="Bobe J."/>
            <person name="Wedekind C."/>
            <person name="Guiguen Y."/>
        </authorList>
    </citation>
    <scope>NUCLEOTIDE SEQUENCE [LARGE SCALE GENOMIC DNA]</scope>
    <source>
        <strain evidence="2">Cs_M1</strain>
        <tissue evidence="2">Blood</tissue>
    </source>
</reference>
<dbReference type="AlphaFoldDB" id="A0AAN8L178"/>
<evidence type="ECO:0000256" key="1">
    <source>
        <dbReference type="SAM" id="MobiDB-lite"/>
    </source>
</evidence>
<protein>
    <submittedName>
        <fullName evidence="2">Uncharacterized protein</fullName>
    </submittedName>
</protein>
<organism evidence="2 3">
    <name type="scientific">Coregonus suidteri</name>
    <dbReference type="NCBI Taxonomy" id="861788"/>
    <lineage>
        <taxon>Eukaryota</taxon>
        <taxon>Metazoa</taxon>
        <taxon>Chordata</taxon>
        <taxon>Craniata</taxon>
        <taxon>Vertebrata</taxon>
        <taxon>Euteleostomi</taxon>
        <taxon>Actinopterygii</taxon>
        <taxon>Neopterygii</taxon>
        <taxon>Teleostei</taxon>
        <taxon>Protacanthopterygii</taxon>
        <taxon>Salmoniformes</taxon>
        <taxon>Salmonidae</taxon>
        <taxon>Coregoninae</taxon>
        <taxon>Coregonus</taxon>
    </lineage>
</organism>
<dbReference type="Proteomes" id="UP001356427">
    <property type="component" value="Unassembled WGS sequence"/>
</dbReference>
<dbReference type="EMBL" id="JAGTTL010000030">
    <property type="protein sequence ID" value="KAK6298396.1"/>
    <property type="molecule type" value="Genomic_DNA"/>
</dbReference>
<name>A0AAN8L178_9TELE</name>
<sequence>MKLVSNVKLVPILKNGDHSEEQPCPNNQAGNLPVGSKLTLDHRTENRTCTCVEHVMAPLQVEPRVASGCMDRTLAEK</sequence>
<keyword evidence="3" id="KW-1185">Reference proteome</keyword>
<gene>
    <name evidence="2" type="ORF">J4Q44_G00314510</name>
</gene>
<proteinExistence type="predicted"/>
<feature type="region of interest" description="Disordered" evidence="1">
    <location>
        <begin position="14"/>
        <end position="36"/>
    </location>
</feature>
<evidence type="ECO:0000313" key="2">
    <source>
        <dbReference type="EMBL" id="KAK6298396.1"/>
    </source>
</evidence>
<evidence type="ECO:0000313" key="3">
    <source>
        <dbReference type="Proteomes" id="UP001356427"/>
    </source>
</evidence>
<accession>A0AAN8L178</accession>